<evidence type="ECO:0000259" key="6">
    <source>
        <dbReference type="PROSITE" id="PS51194"/>
    </source>
</evidence>
<dbReference type="Pfam" id="PF00271">
    <property type="entry name" value="Helicase_C"/>
    <property type="match status" value="1"/>
</dbReference>
<proteinExistence type="predicted"/>
<dbReference type="EMBL" id="FMYF01000003">
    <property type="protein sequence ID" value="SDB81709.1"/>
    <property type="molecule type" value="Genomic_DNA"/>
</dbReference>
<dbReference type="InterPro" id="IPR038718">
    <property type="entry name" value="SNF2-like_sf"/>
</dbReference>
<feature type="domain" description="Helicase C-terminal" evidence="6">
    <location>
        <begin position="903"/>
        <end position="1051"/>
    </location>
</feature>
<feature type="domain" description="SWIM-type" evidence="4">
    <location>
        <begin position="67"/>
        <end position="101"/>
    </location>
</feature>
<accession>A0A1G6GIG8</accession>
<dbReference type="GO" id="GO:0004386">
    <property type="term" value="F:helicase activity"/>
    <property type="evidence" value="ECO:0007669"/>
    <property type="project" value="UniProtKB-KW"/>
</dbReference>
<evidence type="ECO:0000313" key="8">
    <source>
        <dbReference type="Proteomes" id="UP000199086"/>
    </source>
</evidence>
<dbReference type="Pfam" id="PF00176">
    <property type="entry name" value="SNF2-rel_dom"/>
    <property type="match status" value="1"/>
</dbReference>
<dbReference type="InterPro" id="IPR014001">
    <property type="entry name" value="Helicase_ATP-bd"/>
</dbReference>
<keyword evidence="7" id="KW-0347">Helicase</keyword>
<dbReference type="SUPFAM" id="SSF52540">
    <property type="entry name" value="P-loop containing nucleoside triphosphate hydrolases"/>
    <property type="match status" value="2"/>
</dbReference>
<gene>
    <name evidence="7" type="ORF">GA0111570_103330</name>
</gene>
<feature type="region of interest" description="Disordered" evidence="3">
    <location>
        <begin position="405"/>
        <end position="425"/>
    </location>
</feature>
<sequence length="1066" mass="117353">MVRRLYPAWVAELGDATLVKRFGAATVDRARGYARQDRIEEWQLDPQGIDIAATVLGSGGRYYRCWVGVVDPDRPDVIVAQCSCPVGIDCKHAVATLLHVRDQLALQSRPAWQQVFDAVVEQGRQRADGPRTPLALEVIWKAPTLAVRPLKRGASGRWVKTGAAWADLRNSFSRTFDEDQRRALLTLEDVATGGWNSYVHAQQRLIMNELPPDAWRHLRYAREAGVAFVSGDGGPVRLLDRPAVLSLDVHAAKGGGVVAEAVVRAGESVLPSPVPVGVPAHGVVAETPEGLLIGPFEAPLTEAQRRLLVQHRQLKVPARDMAGFTATTYVALQSVMTVRPDEDLDLPTLSGPTLLLTVRPEEATRLVLTWGWRYSHGSRTVEAGLAPSPDDPPRDRTAEADLVATLPRGPWSPPVHPADPSTGDEGTIVLTGRDAIGFASEVLPLLQARDDVEVVVEGTLLDYRQADDEPDIRMRVTDPEGPTDWFDLAVEVRVDGQQVPFHDLFRALNLGEDHLVLADGVWFRLDRPEFDRLRALIDEARMLQEPGRRREGLALRPEHAGLWEDLVALGVVQEQSAAWAEATRALLDMTSLPAAPVPDGLDATLRSYQETGFRWLAFLWRARLGGILADDMGLGKTVQALAAIQSIREAGDLDAPALVVAPTSVLGTWAAEAARFAPGLRVRVLGETIKRRCTTVAAEAADADLVITSYAVVRLDRDSFTEVGWSAVLLDEAHTVKNPRSHTYAAIRALRARAKFALTGTPLENNLMDLWALLSIVAPGLFADPKVFTELYRRPIEAGDGETLARLQRRIRPVMLRRTKEKVAAELPAKQEQVIHVDLTPAHRRIYDRQLARERQKVLQLVEDVDKNRFMILRSLTILRQLALAPALVDPDHKDTASSKIDVLVEMLTELASEGHRALVFSQFTTFLGMVRDRLAAEQIGTSYLDGSTRDRAGVIDSFRTGDDPVFLISLKAGGFGLTLTEADYVFILDPWWNPAAEIQAVDRTHRIGQDKPVNVYRLVADNTIEDKVVALQDGKRDLFDRVVDGQGDFAAPLTGEDIRGLLDLA</sequence>
<dbReference type="PANTHER" id="PTHR10799">
    <property type="entry name" value="SNF2/RAD54 HELICASE FAMILY"/>
    <property type="match status" value="1"/>
</dbReference>
<dbReference type="SMART" id="SM00487">
    <property type="entry name" value="DEXDc"/>
    <property type="match status" value="1"/>
</dbReference>
<evidence type="ECO:0000313" key="7">
    <source>
        <dbReference type="EMBL" id="SDB81709.1"/>
    </source>
</evidence>
<dbReference type="GO" id="GO:0008270">
    <property type="term" value="F:zinc ion binding"/>
    <property type="evidence" value="ECO:0007669"/>
    <property type="project" value="UniProtKB-KW"/>
</dbReference>
<organism evidence="7 8">
    <name type="scientific">Raineyella antarctica</name>
    <dbReference type="NCBI Taxonomy" id="1577474"/>
    <lineage>
        <taxon>Bacteria</taxon>
        <taxon>Bacillati</taxon>
        <taxon>Actinomycetota</taxon>
        <taxon>Actinomycetes</taxon>
        <taxon>Propionibacteriales</taxon>
        <taxon>Propionibacteriaceae</taxon>
        <taxon>Raineyella</taxon>
    </lineage>
</organism>
<name>A0A1G6GIG8_9ACTN</name>
<dbReference type="PROSITE" id="PS50966">
    <property type="entry name" value="ZF_SWIM"/>
    <property type="match status" value="1"/>
</dbReference>
<evidence type="ECO:0000259" key="5">
    <source>
        <dbReference type="PROSITE" id="PS51192"/>
    </source>
</evidence>
<evidence type="ECO:0000256" key="2">
    <source>
        <dbReference type="PROSITE-ProRule" id="PRU00325"/>
    </source>
</evidence>
<keyword evidence="2" id="KW-0863">Zinc-finger</keyword>
<feature type="domain" description="Helicase ATP-binding" evidence="5">
    <location>
        <begin position="617"/>
        <end position="780"/>
    </location>
</feature>
<evidence type="ECO:0000259" key="4">
    <source>
        <dbReference type="PROSITE" id="PS50966"/>
    </source>
</evidence>
<reference evidence="7 8" key="1">
    <citation type="submission" date="2016-06" db="EMBL/GenBank/DDBJ databases">
        <authorList>
            <person name="Olsen C.W."/>
            <person name="Carey S."/>
            <person name="Hinshaw L."/>
            <person name="Karasin A.I."/>
        </authorList>
    </citation>
    <scope>NUCLEOTIDE SEQUENCE [LARGE SCALE GENOMIC DNA]</scope>
    <source>
        <strain evidence="7 8">LZ-22</strain>
    </source>
</reference>
<dbReference type="PROSITE" id="PS51192">
    <property type="entry name" value="HELICASE_ATP_BIND_1"/>
    <property type="match status" value="1"/>
</dbReference>
<dbReference type="STRING" id="1577474.GA0111570_103330"/>
<dbReference type="PROSITE" id="PS51194">
    <property type="entry name" value="HELICASE_CTER"/>
    <property type="match status" value="1"/>
</dbReference>
<keyword evidence="1" id="KW-0378">Hydrolase</keyword>
<dbReference type="Gene3D" id="3.40.50.10810">
    <property type="entry name" value="Tandem AAA-ATPase domain"/>
    <property type="match status" value="1"/>
</dbReference>
<dbReference type="Pfam" id="PF04434">
    <property type="entry name" value="SWIM"/>
    <property type="match status" value="1"/>
</dbReference>
<dbReference type="SMART" id="SM00490">
    <property type="entry name" value="HELICc"/>
    <property type="match status" value="1"/>
</dbReference>
<keyword evidence="2" id="KW-0479">Metal-binding</keyword>
<dbReference type="InterPro" id="IPR000330">
    <property type="entry name" value="SNF2_N"/>
</dbReference>
<keyword evidence="7" id="KW-0547">Nucleotide-binding</keyword>
<dbReference type="GO" id="GO:0016787">
    <property type="term" value="F:hydrolase activity"/>
    <property type="evidence" value="ECO:0007669"/>
    <property type="project" value="UniProtKB-KW"/>
</dbReference>
<dbReference type="Gene3D" id="3.40.50.300">
    <property type="entry name" value="P-loop containing nucleotide triphosphate hydrolases"/>
    <property type="match status" value="1"/>
</dbReference>
<keyword evidence="2" id="KW-0862">Zinc</keyword>
<evidence type="ECO:0000256" key="1">
    <source>
        <dbReference type="ARBA" id="ARBA00022801"/>
    </source>
</evidence>
<dbReference type="CDD" id="cd18793">
    <property type="entry name" value="SF2_C_SNF"/>
    <property type="match status" value="1"/>
</dbReference>
<dbReference type="GO" id="GO:0005524">
    <property type="term" value="F:ATP binding"/>
    <property type="evidence" value="ECO:0007669"/>
    <property type="project" value="InterPro"/>
</dbReference>
<dbReference type="InterPro" id="IPR027417">
    <property type="entry name" value="P-loop_NTPase"/>
</dbReference>
<dbReference type="Proteomes" id="UP000199086">
    <property type="component" value="Unassembled WGS sequence"/>
</dbReference>
<dbReference type="OrthoDB" id="9760715at2"/>
<dbReference type="InterPro" id="IPR001650">
    <property type="entry name" value="Helicase_C-like"/>
</dbReference>
<keyword evidence="8" id="KW-1185">Reference proteome</keyword>
<dbReference type="InterPro" id="IPR007527">
    <property type="entry name" value="Znf_SWIM"/>
</dbReference>
<dbReference type="InterPro" id="IPR049730">
    <property type="entry name" value="SNF2/RAD54-like_C"/>
</dbReference>
<evidence type="ECO:0000256" key="3">
    <source>
        <dbReference type="SAM" id="MobiDB-lite"/>
    </source>
</evidence>
<dbReference type="AlphaFoldDB" id="A0A1G6GIG8"/>
<dbReference type="RefSeq" id="WP_092608029.1">
    <property type="nucleotide sequence ID" value="NZ_FMYF01000003.1"/>
</dbReference>
<keyword evidence="7" id="KW-0067">ATP-binding</keyword>
<protein>
    <submittedName>
        <fullName evidence="7">Superfamily II DNA or RNA helicase, SNF2 family</fullName>
    </submittedName>
</protein>